<proteinExistence type="predicted"/>
<dbReference type="PANTHER" id="PTHR48229">
    <property type="entry name" value="CAIB/BAIF FAMILY ENZYME (AFU_ORTHOLOGUE AFUA_1G05360)-RELATED"/>
    <property type="match status" value="1"/>
</dbReference>
<evidence type="ECO:0000313" key="1">
    <source>
        <dbReference type="EMBL" id="GAA0231316.1"/>
    </source>
</evidence>
<comment type="caution">
    <text evidence="1">The sequence shown here is derived from an EMBL/GenBank/DDBJ whole genome shotgun (WGS) entry which is preliminary data.</text>
</comment>
<dbReference type="PANTHER" id="PTHR48229:SF1">
    <property type="entry name" value="ALPHA METHYLACYL-COA RACEMASE-RELATED"/>
    <property type="match status" value="1"/>
</dbReference>
<keyword evidence="2" id="KW-1185">Reference proteome</keyword>
<dbReference type="InterPro" id="IPR003673">
    <property type="entry name" value="CoA-Trfase_fam_III"/>
</dbReference>
<accession>A0ABN0TVK7</accession>
<name>A0ABN0TVK7_9BURK</name>
<dbReference type="Proteomes" id="UP001501176">
    <property type="component" value="Unassembled WGS sequence"/>
</dbReference>
<evidence type="ECO:0000313" key="2">
    <source>
        <dbReference type="Proteomes" id="UP001501176"/>
    </source>
</evidence>
<gene>
    <name evidence="1" type="ORF">GCM10009125_20370</name>
</gene>
<dbReference type="InterPro" id="IPR052985">
    <property type="entry name" value="CoA-trans_III_biosynth/detox"/>
</dbReference>
<protein>
    <submittedName>
        <fullName evidence="1">CoA transferase</fullName>
    </submittedName>
</protein>
<dbReference type="SUPFAM" id="SSF89796">
    <property type="entry name" value="CoA-transferase family III (CaiB/BaiF)"/>
    <property type="match status" value="2"/>
</dbReference>
<dbReference type="InterPro" id="IPR023606">
    <property type="entry name" value="CoA-Trfase_III_dom_1_sf"/>
</dbReference>
<keyword evidence="1" id="KW-0808">Transferase</keyword>
<sequence>MMTHDSSSSDHAWMLRQMLAALDADAPPGMLHVAGRAGLASRYPVSGLACAGIGSAALMLARWARPGDCRPVRLDRALASWWFGFSIRPLGWKRPDVRDAVTGDYPARDGWIRLHANAVHHRRRALAVLGLPEDATHEAVAERIRRESAGDLEDAIVERGGCAAALRPPAAWRDHPQGRAVAAEPLVHRLPGSTGTSGAGWQDEPVPARPLAGIRVLDLTRVLAGPAATRFLAAYGAQVLRLDPEVWDEPGLVPEVTVGKRCAALDLRSPEGQDRFRRLLARADVLVHGYRPGALDALGLDAATRQAIRPGLVDVCLDAWGWTGPWRGRRGFDSLVQMSAGIAWAGEDAVPDPLPVQALDQSAGCLMAACALRGLALCRETGLGSGWRVSLARMARLLQEAADAGCGTASETLPALGPAPDSAYDPAIEPTAWGPAHRLRAPCLVTGARWGWDLPAGPLRSSPPEWW</sequence>
<dbReference type="GO" id="GO:0016740">
    <property type="term" value="F:transferase activity"/>
    <property type="evidence" value="ECO:0007669"/>
    <property type="project" value="UniProtKB-KW"/>
</dbReference>
<dbReference type="EMBL" id="BAAAFN010000015">
    <property type="protein sequence ID" value="GAA0231316.1"/>
    <property type="molecule type" value="Genomic_DNA"/>
</dbReference>
<organism evidence="1 2">
    <name type="scientific">Castellaniella daejeonensis</name>
    <dbReference type="NCBI Taxonomy" id="659013"/>
    <lineage>
        <taxon>Bacteria</taxon>
        <taxon>Pseudomonadati</taxon>
        <taxon>Pseudomonadota</taxon>
        <taxon>Betaproteobacteria</taxon>
        <taxon>Burkholderiales</taxon>
        <taxon>Alcaligenaceae</taxon>
        <taxon>Castellaniella</taxon>
    </lineage>
</organism>
<dbReference type="Gene3D" id="3.40.50.10540">
    <property type="entry name" value="Crotonobetainyl-coa:carnitine coa-transferase, domain 1"/>
    <property type="match status" value="1"/>
</dbReference>
<reference evidence="1 2" key="1">
    <citation type="journal article" date="2019" name="Int. J. Syst. Evol. Microbiol.">
        <title>The Global Catalogue of Microorganisms (GCM) 10K type strain sequencing project: providing services to taxonomists for standard genome sequencing and annotation.</title>
        <authorList>
            <consortium name="The Broad Institute Genomics Platform"/>
            <consortium name="The Broad Institute Genome Sequencing Center for Infectious Disease"/>
            <person name="Wu L."/>
            <person name="Ma J."/>
        </authorList>
    </citation>
    <scope>NUCLEOTIDE SEQUENCE [LARGE SCALE GENOMIC DNA]</scope>
    <source>
        <strain evidence="1 2">JCM 16240</strain>
    </source>
</reference>
<dbReference type="Pfam" id="PF02515">
    <property type="entry name" value="CoA_transf_3"/>
    <property type="match status" value="1"/>
</dbReference>